<evidence type="ECO:0000313" key="3">
    <source>
        <dbReference type="Proteomes" id="UP000228859"/>
    </source>
</evidence>
<dbReference type="RefSeq" id="WP_299804546.1">
    <property type="nucleotide sequence ID" value="NZ_DLUI01000067.1"/>
</dbReference>
<evidence type="ECO:0000313" key="2">
    <source>
        <dbReference type="EMBL" id="DAB38709.1"/>
    </source>
</evidence>
<dbReference type="AlphaFoldDB" id="A0A2D3WND6"/>
<dbReference type="EMBL" id="DLUI01000067">
    <property type="protein sequence ID" value="DAB38709.1"/>
    <property type="molecule type" value="Genomic_DNA"/>
</dbReference>
<protein>
    <submittedName>
        <fullName evidence="2">Uncharacterized protein</fullName>
    </submittedName>
</protein>
<sequence>MGKKILKFLLIGFFSILFIFMCLVALLWLIFPAEKDHLDDGVLTKNLEVNIDSYNKLITMFHEDKNMSVIDDTWMRPENGISNQRWEEYKKLLTKLDLDDGVRSCGGECVEFISTSKGLLEAGSTKGYRYKPKNPMSFKSEETVVDYKKINENWYIFYEVGR</sequence>
<accession>A0A2D3WND6</accession>
<gene>
    <name evidence="2" type="ORF">CFH83_04495</name>
</gene>
<keyword evidence="1" id="KW-0472">Membrane</keyword>
<comment type="caution">
    <text evidence="2">The sequence shown here is derived from an EMBL/GenBank/DDBJ whole genome shotgun (WGS) entry which is preliminary data.</text>
</comment>
<feature type="transmembrane region" description="Helical" evidence="1">
    <location>
        <begin position="7"/>
        <end position="31"/>
    </location>
</feature>
<reference evidence="2 3" key="1">
    <citation type="journal article" date="2017" name="Front. Microbiol.">
        <title>Comparative Genomic Analysis of the Class Epsilonproteobacteria and Proposed Reclassification to Epsilonbacteraeota (phyl. nov.).</title>
        <authorList>
            <person name="Waite D.W."/>
            <person name="Vanwonterghem I."/>
            <person name="Rinke C."/>
            <person name="Parks D.H."/>
            <person name="Zhang Y."/>
            <person name="Takai K."/>
            <person name="Sievert S.M."/>
            <person name="Simon J."/>
            <person name="Campbell B.J."/>
            <person name="Hanson T.E."/>
            <person name="Woyke T."/>
            <person name="Klotz M.G."/>
            <person name="Hugenholtz P."/>
        </authorList>
    </citation>
    <scope>NUCLEOTIDE SEQUENCE [LARGE SCALE GENOMIC DNA]</scope>
    <source>
        <strain evidence="2">UBA12443</strain>
    </source>
</reference>
<dbReference type="Proteomes" id="UP000228859">
    <property type="component" value="Unassembled WGS sequence"/>
</dbReference>
<organism evidence="2 3">
    <name type="scientific">Sulfuricurvum kujiense</name>
    <dbReference type="NCBI Taxonomy" id="148813"/>
    <lineage>
        <taxon>Bacteria</taxon>
        <taxon>Pseudomonadati</taxon>
        <taxon>Campylobacterota</taxon>
        <taxon>Epsilonproteobacteria</taxon>
        <taxon>Campylobacterales</taxon>
        <taxon>Sulfurimonadaceae</taxon>
        <taxon>Sulfuricurvum</taxon>
    </lineage>
</organism>
<proteinExistence type="predicted"/>
<name>A0A2D3WND6_9BACT</name>
<keyword evidence="1" id="KW-1133">Transmembrane helix</keyword>
<keyword evidence="1" id="KW-0812">Transmembrane</keyword>
<evidence type="ECO:0000256" key="1">
    <source>
        <dbReference type="SAM" id="Phobius"/>
    </source>
</evidence>